<name>A0A1F4Y4Y4_9BACT</name>
<feature type="binding site" evidence="12">
    <location>
        <position position="209"/>
    </location>
    <ligand>
        <name>Mg(2+)</name>
        <dbReference type="ChEBI" id="CHEBI:18420"/>
        <label>1</label>
    </ligand>
</feature>
<comment type="subunit">
    <text evidence="4">Homodimer.</text>
</comment>
<evidence type="ECO:0000256" key="5">
    <source>
        <dbReference type="ARBA" id="ARBA00012730"/>
    </source>
</evidence>
<evidence type="ECO:0000256" key="10">
    <source>
        <dbReference type="PIRSR" id="PIRSR605002-1"/>
    </source>
</evidence>
<protein>
    <recommendedName>
        <fullName evidence="5">phosphomannomutase</fullName>
        <ecNumber evidence="5">5.4.2.8</ecNumber>
    </recommendedName>
</protein>
<dbReference type="Proteomes" id="UP000176568">
    <property type="component" value="Unassembled WGS sequence"/>
</dbReference>
<dbReference type="PANTHER" id="PTHR10466:SF0">
    <property type="entry name" value="PHOSPHOMANNOMUTASE"/>
    <property type="match status" value="1"/>
</dbReference>
<feature type="binding site" evidence="12">
    <location>
        <position position="9"/>
    </location>
    <ligand>
        <name>Mg(2+)</name>
        <dbReference type="ChEBI" id="CHEBI:18420"/>
        <label>1</label>
    </ligand>
</feature>
<keyword evidence="8 12" id="KW-0460">Magnesium</keyword>
<evidence type="ECO:0000256" key="6">
    <source>
        <dbReference type="ARBA" id="ARBA00022490"/>
    </source>
</evidence>
<feature type="active site" description="Proton donor/acceptor" evidence="10">
    <location>
        <position position="11"/>
    </location>
</feature>
<accession>A0A1F4Y4Y4</accession>
<evidence type="ECO:0000256" key="1">
    <source>
        <dbReference type="ARBA" id="ARBA00004496"/>
    </source>
</evidence>
<dbReference type="GO" id="GO:0004615">
    <property type="term" value="F:phosphomannomutase activity"/>
    <property type="evidence" value="ECO:0007669"/>
    <property type="project" value="UniProtKB-EC"/>
</dbReference>
<feature type="active site" description="Nucleophile" evidence="10">
    <location>
        <position position="9"/>
    </location>
</feature>
<organism evidence="13 14">
    <name type="scientific">Candidatus Adlerbacteria bacterium RIFOXYC1_FULL_48_26</name>
    <dbReference type="NCBI Taxonomy" id="1797247"/>
    <lineage>
        <taxon>Bacteria</taxon>
        <taxon>Candidatus Adleribacteriota</taxon>
    </lineage>
</organism>
<sequence length="246" mass="27268">MSPRAIAFDLDGTLAESKQPMTSAMAELLLQLPVVAVLSGASWPQFQSQFLSAFPTGSDFSHMYLFPDNAAQCFVYKEGQWHEEYNMVFSPEEIAEITTILINEIEEADFPQPLETWGKQIENRGAQISFSALGQQAPLEAKKAWRAEHDQQRILLCATLSEKLPKYSVRMGGETTIDITKKGITKAHGLRTLAERTSIPLAEMVYVGDALQEGGNDSVVIETGVQTRSVRGPQDTEAFIQELISR</sequence>
<dbReference type="NCBIfam" id="TIGR01484">
    <property type="entry name" value="HAD-SF-IIB"/>
    <property type="match status" value="1"/>
</dbReference>
<dbReference type="InterPro" id="IPR005002">
    <property type="entry name" value="PMM"/>
</dbReference>
<keyword evidence="9" id="KW-0413">Isomerase</keyword>
<dbReference type="EMBL" id="MEXB01000003">
    <property type="protein sequence ID" value="OGC88836.1"/>
    <property type="molecule type" value="Genomic_DNA"/>
</dbReference>
<dbReference type="GO" id="GO:0046872">
    <property type="term" value="F:metal ion binding"/>
    <property type="evidence" value="ECO:0007669"/>
    <property type="project" value="UniProtKB-KW"/>
</dbReference>
<dbReference type="EC" id="5.4.2.8" evidence="5"/>
<evidence type="ECO:0000256" key="8">
    <source>
        <dbReference type="ARBA" id="ARBA00022842"/>
    </source>
</evidence>
<dbReference type="GO" id="GO:0005829">
    <property type="term" value="C:cytosol"/>
    <property type="evidence" value="ECO:0007669"/>
    <property type="project" value="TreeGrafter"/>
</dbReference>
<comment type="pathway">
    <text evidence="2">Nucleotide-sugar biosynthesis; GDP-alpha-D-mannose biosynthesis; alpha-D-mannose 1-phosphate from D-fructose 6-phosphate: step 2/2.</text>
</comment>
<proteinExistence type="inferred from homology"/>
<dbReference type="InterPro" id="IPR036412">
    <property type="entry name" value="HAD-like_sf"/>
</dbReference>
<dbReference type="PANTHER" id="PTHR10466">
    <property type="entry name" value="PHOSPHOMANNOMUTASE"/>
    <property type="match status" value="1"/>
</dbReference>
<evidence type="ECO:0000256" key="9">
    <source>
        <dbReference type="ARBA" id="ARBA00023235"/>
    </source>
</evidence>
<dbReference type="Gene3D" id="3.30.1240.20">
    <property type="match status" value="1"/>
</dbReference>
<feature type="binding site" evidence="11">
    <location>
        <position position="124"/>
    </location>
    <ligand>
        <name>alpha-D-mannose 1-phosphate</name>
        <dbReference type="ChEBI" id="CHEBI:58409"/>
    </ligand>
</feature>
<dbReference type="InterPro" id="IPR023214">
    <property type="entry name" value="HAD_sf"/>
</dbReference>
<dbReference type="UniPathway" id="UPA00126">
    <property type="reaction ID" value="UER00424"/>
</dbReference>
<comment type="cofactor">
    <cofactor evidence="12">
        <name>Mg(2+)</name>
        <dbReference type="ChEBI" id="CHEBI:18420"/>
    </cofactor>
</comment>
<evidence type="ECO:0000256" key="4">
    <source>
        <dbReference type="ARBA" id="ARBA00011738"/>
    </source>
</evidence>
<keyword evidence="7 12" id="KW-0479">Metal-binding</keyword>
<dbReference type="STRING" id="1797247.A2419_03630"/>
<evidence type="ECO:0000313" key="13">
    <source>
        <dbReference type="EMBL" id="OGC88836.1"/>
    </source>
</evidence>
<comment type="similarity">
    <text evidence="3">Belongs to the eukaryotic PMM family.</text>
</comment>
<dbReference type="SUPFAM" id="SSF56784">
    <property type="entry name" value="HAD-like"/>
    <property type="match status" value="1"/>
</dbReference>
<dbReference type="GO" id="GO:0016791">
    <property type="term" value="F:phosphatase activity"/>
    <property type="evidence" value="ECO:0007669"/>
    <property type="project" value="UniProtKB-ARBA"/>
</dbReference>
<dbReference type="AlphaFoldDB" id="A0A1F4Y4Y4"/>
<evidence type="ECO:0000256" key="3">
    <source>
        <dbReference type="ARBA" id="ARBA00009736"/>
    </source>
</evidence>
<dbReference type="InterPro" id="IPR006379">
    <property type="entry name" value="HAD-SF_hydro_IIB"/>
</dbReference>
<evidence type="ECO:0000256" key="7">
    <source>
        <dbReference type="ARBA" id="ARBA00022723"/>
    </source>
</evidence>
<reference evidence="13 14" key="1">
    <citation type="journal article" date="2016" name="Nat. Commun.">
        <title>Thousands of microbial genomes shed light on interconnected biogeochemical processes in an aquifer system.</title>
        <authorList>
            <person name="Anantharaman K."/>
            <person name="Brown C.T."/>
            <person name="Hug L.A."/>
            <person name="Sharon I."/>
            <person name="Castelle C.J."/>
            <person name="Probst A.J."/>
            <person name="Thomas B.C."/>
            <person name="Singh A."/>
            <person name="Wilkins M.J."/>
            <person name="Karaoz U."/>
            <person name="Brodie E.L."/>
            <person name="Williams K.H."/>
            <person name="Hubbard S.S."/>
            <person name="Banfield J.F."/>
        </authorList>
    </citation>
    <scope>NUCLEOTIDE SEQUENCE [LARGE SCALE GENOMIC DNA]</scope>
</reference>
<evidence type="ECO:0000256" key="11">
    <source>
        <dbReference type="PIRSR" id="PIRSR605002-2"/>
    </source>
</evidence>
<dbReference type="GO" id="GO:0006013">
    <property type="term" value="P:mannose metabolic process"/>
    <property type="evidence" value="ECO:0007669"/>
    <property type="project" value="TreeGrafter"/>
</dbReference>
<dbReference type="Gene3D" id="3.40.50.1000">
    <property type="entry name" value="HAD superfamily/HAD-like"/>
    <property type="match status" value="1"/>
</dbReference>
<feature type="binding site" evidence="11">
    <location>
        <position position="178"/>
    </location>
    <ligand>
        <name>alpha-D-mannose 1-phosphate</name>
        <dbReference type="ChEBI" id="CHEBI:58409"/>
    </ligand>
</feature>
<evidence type="ECO:0000256" key="2">
    <source>
        <dbReference type="ARBA" id="ARBA00004699"/>
    </source>
</evidence>
<keyword evidence="6" id="KW-0963">Cytoplasm</keyword>
<dbReference type="Pfam" id="PF03332">
    <property type="entry name" value="PMM"/>
    <property type="match status" value="1"/>
</dbReference>
<gene>
    <name evidence="13" type="ORF">A2419_03630</name>
</gene>
<evidence type="ECO:0000313" key="14">
    <source>
        <dbReference type="Proteomes" id="UP000176568"/>
    </source>
</evidence>
<dbReference type="GO" id="GO:0006487">
    <property type="term" value="P:protein N-linked glycosylation"/>
    <property type="evidence" value="ECO:0007669"/>
    <property type="project" value="TreeGrafter"/>
</dbReference>
<evidence type="ECO:0000256" key="12">
    <source>
        <dbReference type="PIRSR" id="PIRSR605002-3"/>
    </source>
</evidence>
<comment type="subcellular location">
    <subcellularLocation>
        <location evidence="1">Cytoplasm</location>
    </subcellularLocation>
</comment>
<dbReference type="InterPro" id="IPR043169">
    <property type="entry name" value="PMM_cap"/>
</dbReference>
<comment type="caution">
    <text evidence="13">The sequence shown here is derived from an EMBL/GenBank/DDBJ whole genome shotgun (WGS) entry which is preliminary data.</text>
</comment>
<feature type="binding site" evidence="12">
    <location>
        <position position="11"/>
    </location>
    <ligand>
        <name>Mg(2+)</name>
        <dbReference type="ChEBI" id="CHEBI:18420"/>
        <label>1</label>
    </ligand>
</feature>
<dbReference type="GO" id="GO:0009298">
    <property type="term" value="P:GDP-mannose biosynthetic process"/>
    <property type="evidence" value="ECO:0007669"/>
    <property type="project" value="UniProtKB-UniPathway"/>
</dbReference>